<feature type="transmembrane region" description="Helical" evidence="9">
    <location>
        <begin position="235"/>
        <end position="258"/>
    </location>
</feature>
<keyword evidence="4" id="KW-1003">Cell membrane</keyword>
<accession>A0ABU1I2E5</accession>
<keyword evidence="3" id="KW-0813">Transport</keyword>
<evidence type="ECO:0000256" key="1">
    <source>
        <dbReference type="ARBA" id="ARBA00004651"/>
    </source>
</evidence>
<dbReference type="PANTHER" id="PTHR21716:SF53">
    <property type="entry name" value="PERMEASE PERM-RELATED"/>
    <property type="match status" value="1"/>
</dbReference>
<feature type="transmembrane region" description="Helical" evidence="9">
    <location>
        <begin position="182"/>
        <end position="203"/>
    </location>
</feature>
<proteinExistence type="inferred from homology"/>
<dbReference type="PANTHER" id="PTHR21716">
    <property type="entry name" value="TRANSMEMBRANE PROTEIN"/>
    <property type="match status" value="1"/>
</dbReference>
<comment type="subcellular location">
    <subcellularLocation>
        <location evidence="1">Cell membrane</location>
        <topology evidence="1">Multi-pass membrane protein</topology>
    </subcellularLocation>
</comment>
<evidence type="ECO:0000256" key="8">
    <source>
        <dbReference type="SAM" id="MobiDB-lite"/>
    </source>
</evidence>
<dbReference type="EMBL" id="JAVIZA010000001">
    <property type="protein sequence ID" value="MDR6168052.1"/>
    <property type="molecule type" value="Genomic_DNA"/>
</dbReference>
<keyword evidence="11" id="KW-1185">Reference proteome</keyword>
<feature type="transmembrane region" description="Helical" evidence="9">
    <location>
        <begin position="36"/>
        <end position="56"/>
    </location>
</feature>
<feature type="region of interest" description="Disordered" evidence="8">
    <location>
        <begin position="1"/>
        <end position="20"/>
    </location>
</feature>
<reference evidence="10 11" key="1">
    <citation type="submission" date="2023-08" db="EMBL/GenBank/DDBJ databases">
        <title>Functional and genomic diversity of the sorghum phyllosphere microbiome.</title>
        <authorList>
            <person name="Shade A."/>
        </authorList>
    </citation>
    <scope>NUCLEOTIDE SEQUENCE [LARGE SCALE GENOMIC DNA]</scope>
    <source>
        <strain evidence="10 11">SORGH_AS_0919</strain>
    </source>
</reference>
<name>A0ABU1I2E5_9MICO</name>
<evidence type="ECO:0000256" key="9">
    <source>
        <dbReference type="SAM" id="Phobius"/>
    </source>
</evidence>
<dbReference type="Pfam" id="PF01594">
    <property type="entry name" value="AI-2E_transport"/>
    <property type="match status" value="1"/>
</dbReference>
<feature type="transmembrane region" description="Helical" evidence="9">
    <location>
        <begin position="264"/>
        <end position="287"/>
    </location>
</feature>
<comment type="caution">
    <text evidence="10">The sequence shown here is derived from an EMBL/GenBank/DDBJ whole genome shotgun (WGS) entry which is preliminary data.</text>
</comment>
<evidence type="ECO:0000256" key="6">
    <source>
        <dbReference type="ARBA" id="ARBA00022989"/>
    </source>
</evidence>
<dbReference type="Proteomes" id="UP001260188">
    <property type="component" value="Unassembled WGS sequence"/>
</dbReference>
<dbReference type="InterPro" id="IPR002549">
    <property type="entry name" value="AI-2E-like"/>
</dbReference>
<evidence type="ECO:0000313" key="10">
    <source>
        <dbReference type="EMBL" id="MDR6168052.1"/>
    </source>
</evidence>
<protein>
    <submittedName>
        <fullName evidence="10">PurR-regulated permease PerM</fullName>
    </submittedName>
</protein>
<evidence type="ECO:0000256" key="5">
    <source>
        <dbReference type="ARBA" id="ARBA00022692"/>
    </source>
</evidence>
<feature type="transmembrane region" description="Helical" evidence="9">
    <location>
        <begin position="336"/>
        <end position="367"/>
    </location>
</feature>
<keyword evidence="5 9" id="KW-0812">Transmembrane</keyword>
<evidence type="ECO:0000256" key="2">
    <source>
        <dbReference type="ARBA" id="ARBA00009773"/>
    </source>
</evidence>
<sequence>MTKPRSTGPAPADPTVPVSEQATRDQPIWGALSRPFAAGFFLALGALAAIVLGLAISSLSTVLIYVAIALFVALALDPVVRFLVRRGIPRAWGIVITFAALALIIAGILWVVLPPVVRQVEQFAKDVPNIVNDVLKSETVRWAEDTFGDSLSDVINEVQSFVTNPSNIAAIGGGLLQVGVNVVTAISGSIIVLVLSLYFLASLPRMKNALVRISPARSRATVADMTRQITESIGGYLSGMVVLALMNATFAFIVLTILGVPFAALMAVLAFAITLIPLVGTVIFWVGASVITLLTNPTAPVQAIIFAAVYLLYMQVEAYVLTPRVMNRTVSVPGSLVVIGALVGGTLLGLLGALVAIPVTASILLIINQIVIPRQDAKKLPH</sequence>
<dbReference type="RefSeq" id="WP_023953265.1">
    <property type="nucleotide sequence ID" value="NZ_CP018134.1"/>
</dbReference>
<feature type="transmembrane region" description="Helical" evidence="9">
    <location>
        <begin position="91"/>
        <end position="113"/>
    </location>
</feature>
<organism evidence="10 11">
    <name type="scientific">Microbacterium paludicola</name>
    <dbReference type="NCBI Taxonomy" id="300019"/>
    <lineage>
        <taxon>Bacteria</taxon>
        <taxon>Bacillati</taxon>
        <taxon>Actinomycetota</taxon>
        <taxon>Actinomycetes</taxon>
        <taxon>Micrococcales</taxon>
        <taxon>Microbacteriaceae</taxon>
        <taxon>Microbacterium</taxon>
    </lineage>
</organism>
<feature type="transmembrane region" description="Helical" evidence="9">
    <location>
        <begin position="62"/>
        <end position="84"/>
    </location>
</feature>
<evidence type="ECO:0000256" key="7">
    <source>
        <dbReference type="ARBA" id="ARBA00023136"/>
    </source>
</evidence>
<gene>
    <name evidence="10" type="ORF">QE367_002256</name>
</gene>
<evidence type="ECO:0000256" key="3">
    <source>
        <dbReference type="ARBA" id="ARBA00022448"/>
    </source>
</evidence>
<comment type="similarity">
    <text evidence="2">Belongs to the autoinducer-2 exporter (AI-2E) (TC 2.A.86) family.</text>
</comment>
<feature type="transmembrane region" description="Helical" evidence="9">
    <location>
        <begin position="299"/>
        <end position="316"/>
    </location>
</feature>
<keyword evidence="7 9" id="KW-0472">Membrane</keyword>
<evidence type="ECO:0000313" key="11">
    <source>
        <dbReference type="Proteomes" id="UP001260188"/>
    </source>
</evidence>
<evidence type="ECO:0000256" key="4">
    <source>
        <dbReference type="ARBA" id="ARBA00022475"/>
    </source>
</evidence>
<keyword evidence="6 9" id="KW-1133">Transmembrane helix</keyword>